<accession>A0A1B0Z1N6</accession>
<evidence type="ECO:0000313" key="2">
    <source>
        <dbReference type="EMBL" id="ANO58064.1"/>
    </source>
</evidence>
<dbReference type="EMBL" id="KT997797">
    <property type="protein sequence ID" value="ANO58064.1"/>
    <property type="molecule type" value="Genomic_DNA"/>
</dbReference>
<dbReference type="Pfam" id="PF21703">
    <property type="entry name" value="Gp10A-like"/>
    <property type="match status" value="1"/>
</dbReference>
<sequence>MGRALANKVDQHLVQLGVLASQGSATITGGSGGSVITDADADTNAASLITSIFDGAEALDGKDVPSADRWCVVTPATYYNLVENDKILNRDFGGTNGVYSDGTVIKVAGINIVKSNTATAAFADNSSAISGTNNTYNVDASNHVALIFHKSAMGTVKLMDLAMESEYDIRRQGSLMVAKMALGHGILRPESAVTIKTS</sequence>
<name>A0A1B0Z1N6_9PROT</name>
<reference evidence="2" key="1">
    <citation type="submission" date="2015-11" db="EMBL/GenBank/DDBJ databases">
        <title>Genomes of Abundant and Widespread Viruses from the Deep Ocean.</title>
        <authorList>
            <person name="Mizuno C.M."/>
            <person name="Ghai R."/>
            <person name="Saghai A."/>
            <person name="Lopez-Garcia P."/>
            <person name="Rodriguez-Valera F."/>
        </authorList>
    </citation>
    <scope>NUCLEOTIDE SEQUENCE</scope>
</reference>
<evidence type="ECO:0000259" key="1">
    <source>
        <dbReference type="Pfam" id="PF21703"/>
    </source>
</evidence>
<protein>
    <submittedName>
        <fullName evidence="2">Capsid protein</fullName>
    </submittedName>
</protein>
<feature type="domain" description="Capsid Gp10A/Gp10B-like" evidence="1">
    <location>
        <begin position="1"/>
        <end position="196"/>
    </location>
</feature>
<proteinExistence type="predicted"/>
<dbReference type="AlphaFoldDB" id="A0A1B0Z1N6"/>
<organism evidence="2">
    <name type="scientific">uncultured Alphaproteobacteria bacterium</name>
    <dbReference type="NCBI Taxonomy" id="91750"/>
    <lineage>
        <taxon>Bacteria</taxon>
        <taxon>Pseudomonadati</taxon>
        <taxon>Pseudomonadota</taxon>
        <taxon>Alphaproteobacteria</taxon>
        <taxon>environmental samples</taxon>
    </lineage>
</organism>
<dbReference type="InterPro" id="IPR049301">
    <property type="entry name" value="Capsid_Gp10A/Gp10B-like_dom"/>
</dbReference>